<dbReference type="AlphaFoldDB" id="A0A4D8RUG3"/>
<keyword evidence="3" id="KW-1185">Reference proteome</keyword>
<dbReference type="RefSeq" id="WP_193453377.1">
    <property type="nucleotide sequence ID" value="NZ_CP031156.1"/>
</dbReference>
<dbReference type="InterPro" id="IPR058509">
    <property type="entry name" value="DUF8196"/>
</dbReference>
<evidence type="ECO:0000313" key="3">
    <source>
        <dbReference type="Proteomes" id="UP000298568"/>
    </source>
</evidence>
<name>A0A4D8RUG3_METPR</name>
<gene>
    <name evidence="2" type="ORF">DFR88_01790</name>
</gene>
<evidence type="ECO:0000313" key="2">
    <source>
        <dbReference type="EMBL" id="QCO29384.1"/>
    </source>
</evidence>
<proteinExistence type="predicted"/>
<accession>A0A4D8RUG3</accession>
<dbReference type="Proteomes" id="UP000298568">
    <property type="component" value="Chromosome"/>
</dbReference>
<dbReference type="EMBL" id="CP031156">
    <property type="protein sequence ID" value="QCO29384.1"/>
    <property type="molecule type" value="Genomic_DNA"/>
</dbReference>
<reference evidence="2 3" key="1">
    <citation type="submission" date="2018-07" db="EMBL/GenBank/DDBJ databases">
        <title>Complete Genome Sequences of Extremely Thermoacidophilic, Metal-Mobilizing Type-Strain Members of the Archaeal Family Sulfolobaceae: Acidianus brierleyi DSM-1651T, Acidianus sulfidivorans DSM-18786T, Metallosphaera hakonensis DSM-7519T, and Metallosphaera prunae DSM-10039T.</title>
        <authorList>
            <person name="Counts J.A."/>
            <person name="Kelly R.M."/>
        </authorList>
    </citation>
    <scope>NUCLEOTIDE SEQUENCE [LARGE SCALE GENOMIC DNA]</scope>
    <source>
        <strain evidence="2 3">Ron 12/II</strain>
    </source>
</reference>
<feature type="domain" description="DUF8196" evidence="1">
    <location>
        <begin position="3"/>
        <end position="74"/>
    </location>
</feature>
<sequence>MADLFAVFDNYVLIGEVKITARSSVIEQLEITIESIRRNRPELLESKRIIPVIFSMRPKYIRRECGEKGIFLTDG</sequence>
<dbReference type="GeneID" id="97613972"/>
<evidence type="ECO:0000259" key="1">
    <source>
        <dbReference type="Pfam" id="PF26618"/>
    </source>
</evidence>
<dbReference type="Pfam" id="PF26618">
    <property type="entry name" value="DUF8196"/>
    <property type="match status" value="1"/>
</dbReference>
<protein>
    <recommendedName>
        <fullName evidence="1">DUF8196 domain-containing protein</fullName>
    </recommendedName>
</protein>
<organism evidence="2 3">
    <name type="scientific">Metallosphaera prunae</name>
    <dbReference type="NCBI Taxonomy" id="47304"/>
    <lineage>
        <taxon>Archaea</taxon>
        <taxon>Thermoproteota</taxon>
        <taxon>Thermoprotei</taxon>
        <taxon>Sulfolobales</taxon>
        <taxon>Sulfolobaceae</taxon>
        <taxon>Metallosphaera</taxon>
    </lineage>
</organism>
<dbReference type="KEGG" id="mpru:DFR88_01790"/>